<gene>
    <name evidence="1" type="ORF">S01H1_31545</name>
</gene>
<evidence type="ECO:0000313" key="1">
    <source>
        <dbReference type="EMBL" id="GAF91214.1"/>
    </source>
</evidence>
<dbReference type="AlphaFoldDB" id="X0TDB7"/>
<sequence length="63" mass="7296">MKCTLCKDDAICRDMVPLGKGNNIRYLGYCKRHRDLGLEFGFLEPEELESIYESPTRQNDKKG</sequence>
<comment type="caution">
    <text evidence="1">The sequence shown here is derived from an EMBL/GenBank/DDBJ whole genome shotgun (WGS) entry which is preliminary data.</text>
</comment>
<accession>X0TDB7</accession>
<protein>
    <submittedName>
        <fullName evidence="1">Uncharacterized protein</fullName>
    </submittedName>
</protein>
<organism evidence="1">
    <name type="scientific">marine sediment metagenome</name>
    <dbReference type="NCBI Taxonomy" id="412755"/>
    <lineage>
        <taxon>unclassified sequences</taxon>
        <taxon>metagenomes</taxon>
        <taxon>ecological metagenomes</taxon>
    </lineage>
</organism>
<dbReference type="EMBL" id="BARS01019465">
    <property type="protein sequence ID" value="GAF91214.1"/>
    <property type="molecule type" value="Genomic_DNA"/>
</dbReference>
<name>X0TDB7_9ZZZZ</name>
<proteinExistence type="predicted"/>
<reference evidence="1" key="1">
    <citation type="journal article" date="2014" name="Front. Microbiol.">
        <title>High frequency of phylogenetically diverse reductive dehalogenase-homologous genes in deep subseafloor sedimentary metagenomes.</title>
        <authorList>
            <person name="Kawai M."/>
            <person name="Futagami T."/>
            <person name="Toyoda A."/>
            <person name="Takaki Y."/>
            <person name="Nishi S."/>
            <person name="Hori S."/>
            <person name="Arai W."/>
            <person name="Tsubouchi T."/>
            <person name="Morono Y."/>
            <person name="Uchiyama I."/>
            <person name="Ito T."/>
            <person name="Fujiyama A."/>
            <person name="Inagaki F."/>
            <person name="Takami H."/>
        </authorList>
    </citation>
    <scope>NUCLEOTIDE SEQUENCE</scope>
    <source>
        <strain evidence="1">Expedition CK06-06</strain>
    </source>
</reference>